<keyword evidence="4" id="KW-1185">Reference proteome</keyword>
<proteinExistence type="predicted"/>
<feature type="region of interest" description="Disordered" evidence="1">
    <location>
        <begin position="1"/>
        <end position="29"/>
    </location>
</feature>
<feature type="domain" description="DUF1771" evidence="2">
    <location>
        <begin position="285"/>
        <end position="348"/>
    </location>
</feature>
<evidence type="ECO:0000256" key="1">
    <source>
        <dbReference type="SAM" id="MobiDB-lite"/>
    </source>
</evidence>
<dbReference type="EMBL" id="OU503047">
    <property type="protein sequence ID" value="CAI9773492.1"/>
    <property type="molecule type" value="Genomic_DNA"/>
</dbReference>
<accession>A0AAD1ZPB2</accession>
<gene>
    <name evidence="3" type="ORF">FPE_LOCUS20922</name>
</gene>
<evidence type="ECO:0000259" key="2">
    <source>
        <dbReference type="SMART" id="SM01162"/>
    </source>
</evidence>
<feature type="compositionally biased region" description="Low complexity" evidence="1">
    <location>
        <begin position="1"/>
        <end position="13"/>
    </location>
</feature>
<protein>
    <recommendedName>
        <fullName evidence="2">DUF1771 domain-containing protein</fullName>
    </recommendedName>
</protein>
<evidence type="ECO:0000313" key="4">
    <source>
        <dbReference type="Proteomes" id="UP000834106"/>
    </source>
</evidence>
<dbReference type="Pfam" id="PF08590">
    <property type="entry name" value="DUF1771"/>
    <property type="match status" value="1"/>
</dbReference>
<dbReference type="AlphaFoldDB" id="A0AAD1ZPB2"/>
<dbReference type="PANTHER" id="PTHR47872:SF1">
    <property type="entry name" value="NUCLEAR RNA EXPORT FACTOR SDE5-RELATED"/>
    <property type="match status" value="1"/>
</dbReference>
<dbReference type="PANTHER" id="PTHR47872">
    <property type="entry name" value="NUCLEAR RNA EXPORT FACTOR SDE5-RELATED"/>
    <property type="match status" value="1"/>
</dbReference>
<sequence>MQGSTSSTSMSVSQDDLESKKSGSSEYQMDNIMESARVSNFKAKKCSASMGTVSCVIGREYSRHRSVPNESCKKTKPLKLNSKDFPVSEIWDENVESDSPARSETMHHDIEQFLFKMLGDGFQLKMDVIQDVVGQCGYDMKTSMDKLLDLSASTLGKKDDIIGIDACKHMRNNSELEDVPFKGQPSNVDFCERSNADITTGRELRLPRREKEKQDLQKEVLQALFSAPERIEEKPERIQPIRGDRQRTNYGRFVAKPLEETSLENITFITRRQVSERSDDNGENSYEDLREAVKEHWVTMKEYYKAAVDAFTEKDHEKSQKFLQEGHFFMKKAREADETSAAKLLENSCTEEEFSLNVHLFEPKEAVRMLRLHLSTFSGLPSVQHLKVIVGTNEKDAKEGLRKRMIIKLLTRESIPFTEDESGKMVAIRVDEINPEKLSFAKKY</sequence>
<organism evidence="3 4">
    <name type="scientific">Fraxinus pennsylvanica</name>
    <dbReference type="NCBI Taxonomy" id="56036"/>
    <lineage>
        <taxon>Eukaryota</taxon>
        <taxon>Viridiplantae</taxon>
        <taxon>Streptophyta</taxon>
        <taxon>Embryophyta</taxon>
        <taxon>Tracheophyta</taxon>
        <taxon>Spermatophyta</taxon>
        <taxon>Magnoliopsida</taxon>
        <taxon>eudicotyledons</taxon>
        <taxon>Gunneridae</taxon>
        <taxon>Pentapetalae</taxon>
        <taxon>asterids</taxon>
        <taxon>lamiids</taxon>
        <taxon>Lamiales</taxon>
        <taxon>Oleaceae</taxon>
        <taxon>Oleeae</taxon>
        <taxon>Fraxinus</taxon>
    </lineage>
</organism>
<dbReference type="SMART" id="SM01162">
    <property type="entry name" value="DUF1771"/>
    <property type="match status" value="1"/>
</dbReference>
<name>A0AAD1ZPB2_9LAMI</name>
<reference evidence="3" key="1">
    <citation type="submission" date="2023-05" db="EMBL/GenBank/DDBJ databases">
        <authorList>
            <person name="Huff M."/>
        </authorList>
    </citation>
    <scope>NUCLEOTIDE SEQUENCE</scope>
</reference>
<dbReference type="InterPro" id="IPR013899">
    <property type="entry name" value="DUF1771"/>
</dbReference>
<dbReference type="Proteomes" id="UP000834106">
    <property type="component" value="Chromosome 12"/>
</dbReference>
<evidence type="ECO:0000313" key="3">
    <source>
        <dbReference type="EMBL" id="CAI9773492.1"/>
    </source>
</evidence>